<keyword evidence="7" id="KW-0456">Lyase</keyword>
<dbReference type="InterPro" id="IPR036909">
    <property type="entry name" value="Cyt_c-like_dom_sf"/>
</dbReference>
<dbReference type="Pfam" id="PF07635">
    <property type="entry name" value="PSCyt1"/>
    <property type="match status" value="1"/>
</dbReference>
<feature type="compositionally biased region" description="Basic and acidic residues" evidence="1">
    <location>
        <begin position="608"/>
        <end position="620"/>
    </location>
</feature>
<feature type="chain" id="PRO_5021701453" evidence="2">
    <location>
        <begin position="24"/>
        <end position="987"/>
    </location>
</feature>
<dbReference type="InterPro" id="IPR022655">
    <property type="entry name" value="DUF1553"/>
</dbReference>
<sequence length="987" mass="107984" precursor="true">MNGLLVKYCVCLLLLAAVAPLAAAEPTTAELDFFEAEIRPVLVKHCYECHSRDAKNIRGGLLLDTRAGIRQGGESGPAIVPGKPEEGELLASLRYETFEMPPRGKLNEKTIAAFEQWIRSGAADPREGEAKVAAAPKIDIAAARQRWAFQKPQRHPAPAVRQNAWPRTDVDQFILAKLEAAQATPSADAEPAVLLRRLYYDLIGLPPTSTELQAFLANPSPQAWEATVDRLLQSPHFGERWGRHWLDVARYADSVGGGRTRTLDEAWRYRDYVIQAMHQDKPFDQFIVEQLAGDLLPAATNAARAEQLTATGFLVLGPTTYELQDKERLRMDVIDEQIDTMSRAFLGMTTGCARCHDHKFDPIPTRDYYALAGVFRSTKTLTPGSVSGFVTRELPQSEDAALAWKNHQAAQKKIDDAYAHARQDVKDQDAVLKALVAGDSPDDSKTVAAGAVPLASLPGLVVDETDAELTGAWAASQGAFPYVGREYRYSSRGRSQARYRAPIAAAGLYEIRLSYSPHANRAKNAKVVVHHAGGESESRIDQSQPGAIDGLFVSLGQFELAPDSQHAVVLECQDANGAVVADAVQFLAINDTTASADKATEQDGSEETVEKPNDASESDKKKRKAAVAAARTRLAQLEAEVARLKQEADDSKANAPAAPVKVMGVQEEEQTGDYYVCIRGEARNLGEAAPRGFLTALSDSEEPPVIPPNASGRLEVARWIASGQNPLTARVIVNRVWRHLFGAGIVRSTDNFGAMGEAPSHPDLLDTLAVKLVDDLDWSLKRLIRELVLSRTYQLSSTASAELLKIDPENRLLGRAEQRRMDAEAIRDYLLVVSGQLDLTPGGRSFPPGTSEFGYQFKSVRRSVYVPVFRNTLHELFDVFDFADPSLVSGDRTVSILPTQALFMMNSPFVMDQATAAAQRLLSEPGNAQERLERFYQQALGRSPAENEKRLSLAYVAAAGDDPAAQQEAWSGVCQAVFASLDFRYIR</sequence>
<dbReference type="InterPro" id="IPR011444">
    <property type="entry name" value="DUF1549"/>
</dbReference>
<feature type="domain" description="Cytochrome C Planctomycete-type" evidence="5">
    <location>
        <begin position="46"/>
        <end position="104"/>
    </location>
</feature>
<dbReference type="PANTHER" id="PTHR35889:SF3">
    <property type="entry name" value="F-BOX DOMAIN-CONTAINING PROTEIN"/>
    <property type="match status" value="1"/>
</dbReference>
<evidence type="ECO:0000256" key="2">
    <source>
        <dbReference type="SAM" id="SignalP"/>
    </source>
</evidence>
<evidence type="ECO:0000256" key="1">
    <source>
        <dbReference type="SAM" id="MobiDB-lite"/>
    </source>
</evidence>
<feature type="region of interest" description="Disordered" evidence="1">
    <location>
        <begin position="596"/>
        <end position="623"/>
    </location>
</feature>
<evidence type="ECO:0000259" key="6">
    <source>
        <dbReference type="Pfam" id="PF25275"/>
    </source>
</evidence>
<evidence type="ECO:0000259" key="3">
    <source>
        <dbReference type="Pfam" id="PF07583"/>
    </source>
</evidence>
<dbReference type="EMBL" id="CP036433">
    <property type="protein sequence ID" value="QDU97838.1"/>
    <property type="molecule type" value="Genomic_DNA"/>
</dbReference>
<name>A0A518E172_9BACT</name>
<dbReference type="GO" id="GO:0020037">
    <property type="term" value="F:heme binding"/>
    <property type="evidence" value="ECO:0007669"/>
    <property type="project" value="InterPro"/>
</dbReference>
<protein>
    <submittedName>
        <fullName evidence="7">Xanthan lyase</fullName>
        <ecNumber evidence="7">4.2.2.12</ecNumber>
    </submittedName>
</protein>
<evidence type="ECO:0000313" key="7">
    <source>
        <dbReference type="EMBL" id="QDU97838.1"/>
    </source>
</evidence>
<gene>
    <name evidence="7" type="primary">xly_1</name>
    <name evidence="7" type="ORF">Pla8534_56950</name>
</gene>
<accession>A0A518E172</accession>
<feature type="domain" description="DUF1553" evidence="4">
    <location>
        <begin position="712"/>
        <end position="954"/>
    </location>
</feature>
<evidence type="ECO:0000259" key="4">
    <source>
        <dbReference type="Pfam" id="PF07587"/>
    </source>
</evidence>
<feature type="signal peptide" evidence="2">
    <location>
        <begin position="1"/>
        <end position="23"/>
    </location>
</feature>
<reference evidence="7 8" key="1">
    <citation type="submission" date="2019-02" db="EMBL/GenBank/DDBJ databases">
        <title>Deep-cultivation of Planctomycetes and their phenomic and genomic characterization uncovers novel biology.</title>
        <authorList>
            <person name="Wiegand S."/>
            <person name="Jogler M."/>
            <person name="Boedeker C."/>
            <person name="Pinto D."/>
            <person name="Vollmers J."/>
            <person name="Rivas-Marin E."/>
            <person name="Kohn T."/>
            <person name="Peeters S.H."/>
            <person name="Heuer A."/>
            <person name="Rast P."/>
            <person name="Oberbeckmann S."/>
            <person name="Bunk B."/>
            <person name="Jeske O."/>
            <person name="Meyerdierks A."/>
            <person name="Storesund J.E."/>
            <person name="Kallscheuer N."/>
            <person name="Luecker S."/>
            <person name="Lage O.M."/>
            <person name="Pohl T."/>
            <person name="Merkel B.J."/>
            <person name="Hornburger P."/>
            <person name="Mueller R.-W."/>
            <person name="Bruemmer F."/>
            <person name="Labrenz M."/>
            <person name="Spormann A.M."/>
            <person name="Op den Camp H."/>
            <person name="Overmann J."/>
            <person name="Amann R."/>
            <person name="Jetten M.S.M."/>
            <person name="Mascher T."/>
            <person name="Medema M.H."/>
            <person name="Devos D.P."/>
            <person name="Kaster A.-K."/>
            <person name="Ovreas L."/>
            <person name="Rohde M."/>
            <person name="Galperin M.Y."/>
            <person name="Jogler C."/>
        </authorList>
    </citation>
    <scope>NUCLEOTIDE SEQUENCE [LARGE SCALE GENOMIC DNA]</scope>
    <source>
        <strain evidence="7 8">Pla85_3_4</strain>
    </source>
</reference>
<dbReference type="Pfam" id="PF07583">
    <property type="entry name" value="PSCyt2"/>
    <property type="match status" value="1"/>
</dbReference>
<keyword evidence="2" id="KW-0732">Signal</keyword>
<keyword evidence="8" id="KW-1185">Reference proteome</keyword>
<dbReference type="EC" id="4.2.2.12" evidence="7"/>
<feature type="domain" description="DUF1549" evidence="3">
    <location>
        <begin position="170"/>
        <end position="379"/>
    </location>
</feature>
<dbReference type="InterPro" id="IPR011429">
    <property type="entry name" value="Cyt_c_Planctomycete-type"/>
</dbReference>
<dbReference type="Pfam" id="PF07587">
    <property type="entry name" value="PSD1"/>
    <property type="match status" value="1"/>
</dbReference>
<dbReference type="GO" id="GO:0047492">
    <property type="term" value="F:xanthan lyase activity"/>
    <property type="evidence" value="ECO:0007669"/>
    <property type="project" value="UniProtKB-EC"/>
</dbReference>
<evidence type="ECO:0000259" key="5">
    <source>
        <dbReference type="Pfam" id="PF07635"/>
    </source>
</evidence>
<feature type="domain" description="Golvesin/Xly CBD-like" evidence="6">
    <location>
        <begin position="461"/>
        <end position="586"/>
    </location>
</feature>
<dbReference type="RefSeq" id="WP_197442648.1">
    <property type="nucleotide sequence ID" value="NZ_CP036433.1"/>
</dbReference>
<dbReference type="GO" id="GO:0009055">
    <property type="term" value="F:electron transfer activity"/>
    <property type="evidence" value="ECO:0007669"/>
    <property type="project" value="InterPro"/>
</dbReference>
<evidence type="ECO:0000313" key="8">
    <source>
        <dbReference type="Proteomes" id="UP000317648"/>
    </source>
</evidence>
<dbReference type="SUPFAM" id="SSF46626">
    <property type="entry name" value="Cytochrome c"/>
    <property type="match status" value="1"/>
</dbReference>
<dbReference type="KEGG" id="lcre:Pla8534_56950"/>
<dbReference type="Proteomes" id="UP000317648">
    <property type="component" value="Chromosome"/>
</dbReference>
<organism evidence="7 8">
    <name type="scientific">Lignipirellula cremea</name>
    <dbReference type="NCBI Taxonomy" id="2528010"/>
    <lineage>
        <taxon>Bacteria</taxon>
        <taxon>Pseudomonadati</taxon>
        <taxon>Planctomycetota</taxon>
        <taxon>Planctomycetia</taxon>
        <taxon>Pirellulales</taxon>
        <taxon>Pirellulaceae</taxon>
        <taxon>Lignipirellula</taxon>
    </lineage>
</organism>
<dbReference type="Pfam" id="PF25275">
    <property type="entry name" value="Golvesin_C"/>
    <property type="match status" value="1"/>
</dbReference>
<dbReference type="InterPro" id="IPR033803">
    <property type="entry name" value="CBD-like_Golvesin-Xly"/>
</dbReference>
<dbReference type="PANTHER" id="PTHR35889">
    <property type="entry name" value="CYCLOINULO-OLIGOSACCHARIDE FRUCTANOTRANSFERASE-RELATED"/>
    <property type="match status" value="1"/>
</dbReference>
<dbReference type="AlphaFoldDB" id="A0A518E172"/>
<proteinExistence type="predicted"/>